<dbReference type="AlphaFoldDB" id="A0A8C4HLJ1"/>
<dbReference type="Pfam" id="PF02820">
    <property type="entry name" value="MBT"/>
    <property type="match status" value="4"/>
</dbReference>
<feature type="compositionally biased region" description="Polar residues" evidence="14">
    <location>
        <begin position="814"/>
        <end position="825"/>
    </location>
</feature>
<dbReference type="PROSITE" id="PS51079">
    <property type="entry name" value="MBT"/>
    <property type="match status" value="4"/>
</dbReference>
<dbReference type="PANTHER" id="PTHR12247">
    <property type="entry name" value="POLYCOMB GROUP PROTEIN"/>
    <property type="match status" value="1"/>
</dbReference>
<keyword evidence="6" id="KW-0156">Chromatin regulator</keyword>
<feature type="compositionally biased region" description="Basic and acidic residues" evidence="14">
    <location>
        <begin position="826"/>
        <end position="842"/>
    </location>
</feature>
<dbReference type="SMART" id="SM00692">
    <property type="entry name" value="DM3"/>
    <property type="match status" value="1"/>
</dbReference>
<feature type="region of interest" description="Disordered" evidence="14">
    <location>
        <begin position="679"/>
        <end position="865"/>
    </location>
</feature>
<evidence type="ECO:0000256" key="5">
    <source>
        <dbReference type="ARBA" id="ARBA00022833"/>
    </source>
</evidence>
<dbReference type="PANTHER" id="PTHR12247:SF64">
    <property type="entry name" value="LETHAL(3)MALIGNANT BRAIN TUMOR-LIKE PROTEIN 2"/>
    <property type="match status" value="1"/>
</dbReference>
<dbReference type="GO" id="GO:0003682">
    <property type="term" value="F:chromatin binding"/>
    <property type="evidence" value="ECO:0007669"/>
    <property type="project" value="TreeGrafter"/>
</dbReference>
<reference evidence="17" key="1">
    <citation type="submission" date="2025-08" db="UniProtKB">
        <authorList>
            <consortium name="Ensembl"/>
        </authorList>
    </citation>
    <scope>IDENTIFICATION</scope>
</reference>
<keyword evidence="2" id="KW-0479">Metal-binding</keyword>
<evidence type="ECO:0000313" key="17">
    <source>
        <dbReference type="Ensembl" id="ENSDLAP00005043847.1"/>
    </source>
</evidence>
<evidence type="ECO:0000256" key="8">
    <source>
        <dbReference type="ARBA" id="ARBA00023125"/>
    </source>
</evidence>
<dbReference type="GO" id="GO:0008270">
    <property type="term" value="F:zinc ion binding"/>
    <property type="evidence" value="ECO:0007669"/>
    <property type="project" value="UniProtKB-KW"/>
</dbReference>
<dbReference type="Gene3D" id="2.30.30.140">
    <property type="match status" value="4"/>
</dbReference>
<evidence type="ECO:0000256" key="2">
    <source>
        <dbReference type="ARBA" id="ARBA00022723"/>
    </source>
</evidence>
<evidence type="ECO:0000256" key="1">
    <source>
        <dbReference type="ARBA" id="ARBA00004123"/>
    </source>
</evidence>
<feature type="repeat" description="MBT" evidence="13">
    <location>
        <begin position="228"/>
        <end position="332"/>
    </location>
</feature>
<evidence type="ECO:0000313" key="18">
    <source>
        <dbReference type="Proteomes" id="UP000694389"/>
    </source>
</evidence>
<feature type="domain" description="FCS-type" evidence="16">
    <location>
        <begin position="146"/>
        <end position="181"/>
    </location>
</feature>
<accession>A0A8C4HLJ1</accession>
<dbReference type="InterPro" id="IPR004092">
    <property type="entry name" value="Mbt"/>
</dbReference>
<dbReference type="SUPFAM" id="SSF57716">
    <property type="entry name" value="Glucocorticoid receptor-like (DNA-binding domain)"/>
    <property type="match status" value="1"/>
</dbReference>
<feature type="repeat" description="MBT" evidence="13">
    <location>
        <begin position="560"/>
        <end position="656"/>
    </location>
</feature>
<evidence type="ECO:0000256" key="6">
    <source>
        <dbReference type="ARBA" id="ARBA00022853"/>
    </source>
</evidence>
<feature type="repeat" description="MBT" evidence="13">
    <location>
        <begin position="446"/>
        <end position="552"/>
    </location>
</feature>
<dbReference type="GO" id="GO:0045892">
    <property type="term" value="P:negative regulation of DNA-templated transcription"/>
    <property type="evidence" value="ECO:0007669"/>
    <property type="project" value="TreeGrafter"/>
</dbReference>
<evidence type="ECO:0000256" key="14">
    <source>
        <dbReference type="SAM" id="MobiDB-lite"/>
    </source>
</evidence>
<evidence type="ECO:0000256" key="4">
    <source>
        <dbReference type="ARBA" id="ARBA00022771"/>
    </source>
</evidence>
<dbReference type="InterPro" id="IPR050548">
    <property type="entry name" value="PcG_chromatin_remod_factors"/>
</dbReference>
<reference evidence="17" key="2">
    <citation type="submission" date="2025-09" db="UniProtKB">
        <authorList>
            <consortium name="Ensembl"/>
        </authorList>
    </citation>
    <scope>IDENTIFICATION</scope>
</reference>
<dbReference type="InterPro" id="IPR038603">
    <property type="entry name" value="Znf_FCS_sf"/>
</dbReference>
<dbReference type="InterPro" id="IPR006612">
    <property type="entry name" value="THAP_Znf"/>
</dbReference>
<evidence type="ECO:0000256" key="7">
    <source>
        <dbReference type="ARBA" id="ARBA00023015"/>
    </source>
</evidence>
<dbReference type="Gene3D" id="6.20.210.20">
    <property type="entry name" value="THAP domain"/>
    <property type="match status" value="1"/>
</dbReference>
<dbReference type="SMART" id="SM00561">
    <property type="entry name" value="MBT"/>
    <property type="match status" value="4"/>
</dbReference>
<dbReference type="GO" id="GO:0042393">
    <property type="term" value="F:histone binding"/>
    <property type="evidence" value="ECO:0007669"/>
    <property type="project" value="TreeGrafter"/>
</dbReference>
<keyword evidence="4 12" id="KW-0863">Zinc-finger</keyword>
<sequence>MPYHCVAYGCGKTAEDGVTLFKFPKDPEEFRKWEKQVQRTRTQWVATPNSHLCSEHFGKEYFEPRPSTGSLKLRPGAAPTVFVRPHCFSCSGVGCSKCLPAIQRRGITAEPRERAAEYNETAHVQFKDTDRRGVKEHPTGGAVKLRDKDERPVVCEMCGTTGTTSTFFSKTKRFCSISCSRSYSSNSKKSSILARLQGKPPSKKATVLNKVNKAPPAPTGLDASAAGFEWGAYLEKETSLAASVSCFRHVPLCAQWNDIIVGMKVEVLNTNAVLPSKVYWIATVIQVAGYKALLRYEGFEHDSSHDFWCSLVSGELNPIGWCAMTSKLLVPPQDVKQNIPDWKEYLMKKLVGANTLPVDFYLKLAESMRTSFRIGMRVEVVDPKHVSRTRVAIIDSIIGGRLRLVYADQSDAPENSTSDFWCHIWSPLLHPIGWSSKVGHAMKAPVKSVEAAGSGLKGNTDSTFLLFKKPRFVYMAGGFFEEGMKLEAIDPLNLGNICVATVHKVLLDGYLMVGIDGTTSNNGSDWFCYHASSHAILPVHFCKTNNIPLTVPQGYDPQTFTWEKYLKETTAKAAPAQLFNTDYTGHSFSPNMKLEAVDLMEPRLVCVATVKRYVGRLLLIHFDGWDDEFDQWIDYQSPDIYPVGWCELVGYQLQPPPGQVDLIETQAAQSKKYKPFAYGKKKKRGAKKRLSQDQAKDDAGQQPEVTDNDSPPRLEGPSLPPKVPLMQPKTEPEEQEIIAVQVKVEEVEMETPIDHPDNPQPVSLGIIKQEGAGEQSKSGLHPAPEQSSLETVAQDKTRKSKTAAGRRDERVSLEESSTGESSMEQSENRKGSDVEMSQKVEEGSQGDDSAMENISESDTKTSTSA</sequence>
<feature type="compositionally biased region" description="Basic and acidic residues" evidence="14">
    <location>
        <begin position="690"/>
        <end position="699"/>
    </location>
</feature>
<comment type="subcellular location">
    <subcellularLocation>
        <location evidence="1">Nucleus</location>
    </subcellularLocation>
</comment>
<evidence type="ECO:0000256" key="13">
    <source>
        <dbReference type="PROSITE-ProRule" id="PRU00459"/>
    </source>
</evidence>
<dbReference type="PROSITE" id="PS50950">
    <property type="entry name" value="ZF_THAP"/>
    <property type="match status" value="1"/>
</dbReference>
<dbReference type="Pfam" id="PF05485">
    <property type="entry name" value="THAP"/>
    <property type="match status" value="1"/>
</dbReference>
<dbReference type="Pfam" id="PF21319">
    <property type="entry name" value="zf-FCS_1"/>
    <property type="match status" value="1"/>
</dbReference>
<evidence type="ECO:0000256" key="10">
    <source>
        <dbReference type="ARBA" id="ARBA00023242"/>
    </source>
</evidence>
<feature type="repeat" description="MBT" evidence="13">
    <location>
        <begin position="340"/>
        <end position="445"/>
    </location>
</feature>
<evidence type="ECO:0000256" key="11">
    <source>
        <dbReference type="PROSITE-ProRule" id="PRU00309"/>
    </source>
</evidence>
<organism evidence="17 18">
    <name type="scientific">Dicentrarchus labrax</name>
    <name type="common">European seabass</name>
    <name type="synonym">Morone labrax</name>
    <dbReference type="NCBI Taxonomy" id="13489"/>
    <lineage>
        <taxon>Eukaryota</taxon>
        <taxon>Metazoa</taxon>
        <taxon>Chordata</taxon>
        <taxon>Craniata</taxon>
        <taxon>Vertebrata</taxon>
        <taxon>Euteleostomi</taxon>
        <taxon>Actinopterygii</taxon>
        <taxon>Neopterygii</taxon>
        <taxon>Teleostei</taxon>
        <taxon>Neoteleostei</taxon>
        <taxon>Acanthomorphata</taxon>
        <taxon>Eupercaria</taxon>
        <taxon>Moronidae</taxon>
        <taxon>Dicentrarchus</taxon>
    </lineage>
</organism>
<dbReference type="SUPFAM" id="SSF63748">
    <property type="entry name" value="Tudor/PWWP/MBT"/>
    <property type="match status" value="4"/>
</dbReference>
<keyword evidence="18" id="KW-1185">Reference proteome</keyword>
<dbReference type="GeneTree" id="ENSGT00940000153840"/>
<name>A0A8C4HLJ1_DICLA</name>
<evidence type="ECO:0000256" key="9">
    <source>
        <dbReference type="ARBA" id="ARBA00023163"/>
    </source>
</evidence>
<dbReference type="Gene3D" id="3.30.60.160">
    <property type="match status" value="1"/>
</dbReference>
<evidence type="ECO:0000259" key="16">
    <source>
        <dbReference type="PROSITE" id="PS51024"/>
    </source>
</evidence>
<dbReference type="CDD" id="cd20100">
    <property type="entry name" value="MBT_dSfmbt-like_rpt4"/>
    <property type="match status" value="1"/>
</dbReference>
<evidence type="ECO:0000256" key="3">
    <source>
        <dbReference type="ARBA" id="ARBA00022737"/>
    </source>
</evidence>
<keyword evidence="7" id="KW-0805">Transcription regulation</keyword>
<keyword evidence="9" id="KW-0804">Transcription</keyword>
<evidence type="ECO:0000256" key="12">
    <source>
        <dbReference type="PROSITE-ProRule" id="PRU00367"/>
    </source>
</evidence>
<keyword evidence="10" id="KW-0539">Nucleus</keyword>
<feature type="compositionally biased region" description="Basic residues" evidence="14">
    <location>
        <begin position="679"/>
        <end position="689"/>
    </location>
</feature>
<keyword evidence="8 11" id="KW-0238">DNA-binding</keyword>
<feature type="domain" description="THAP-type" evidence="15">
    <location>
        <begin position="1"/>
        <end position="82"/>
    </location>
</feature>
<dbReference type="InterPro" id="IPR038441">
    <property type="entry name" value="THAP_Znf_sf"/>
</dbReference>
<keyword evidence="3" id="KW-0677">Repeat</keyword>
<dbReference type="Ensembl" id="ENSDLAT00005046820.2">
    <property type="protein sequence ID" value="ENSDLAP00005043847.1"/>
    <property type="gene ID" value="ENSDLAG00005019488.2"/>
</dbReference>
<feature type="compositionally biased region" description="Polar residues" evidence="14">
    <location>
        <begin position="852"/>
        <end position="865"/>
    </location>
</feature>
<dbReference type="Proteomes" id="UP000694389">
    <property type="component" value="Unassembled WGS sequence"/>
</dbReference>
<dbReference type="SMART" id="SM00980">
    <property type="entry name" value="THAP"/>
    <property type="match status" value="1"/>
</dbReference>
<keyword evidence="5" id="KW-0862">Zinc</keyword>
<dbReference type="GO" id="GO:0005634">
    <property type="term" value="C:nucleus"/>
    <property type="evidence" value="ECO:0007669"/>
    <property type="project" value="UniProtKB-SubCell"/>
</dbReference>
<dbReference type="InterPro" id="IPR012313">
    <property type="entry name" value="Znf_FCS"/>
</dbReference>
<protein>
    <submittedName>
        <fullName evidence="17">L3MBTL histone methyl-lysine binding protein 2</fullName>
    </submittedName>
</protein>
<dbReference type="PROSITE" id="PS51024">
    <property type="entry name" value="ZF_FCS"/>
    <property type="match status" value="1"/>
</dbReference>
<proteinExistence type="predicted"/>
<dbReference type="GO" id="GO:0006325">
    <property type="term" value="P:chromatin organization"/>
    <property type="evidence" value="ECO:0007669"/>
    <property type="project" value="UniProtKB-KW"/>
</dbReference>
<dbReference type="GO" id="GO:0003677">
    <property type="term" value="F:DNA binding"/>
    <property type="evidence" value="ECO:0007669"/>
    <property type="project" value="UniProtKB-UniRule"/>
</dbReference>
<evidence type="ECO:0000259" key="15">
    <source>
        <dbReference type="PROSITE" id="PS50950"/>
    </source>
</evidence>